<evidence type="ECO:0000313" key="9">
    <source>
        <dbReference type="Proteomes" id="UP001296967"/>
    </source>
</evidence>
<feature type="domain" description="FAD dependent oxidoreductase" evidence="7">
    <location>
        <begin position="43"/>
        <end position="169"/>
    </location>
</feature>
<dbReference type="PANTHER" id="PTHR43104:SF2">
    <property type="entry name" value="L-2-HYDROXYGLUTARATE DEHYDROGENASE, MITOCHONDRIAL"/>
    <property type="match status" value="1"/>
</dbReference>
<keyword evidence="3" id="KW-0274">FAD</keyword>
<dbReference type="InterPro" id="IPR036188">
    <property type="entry name" value="FAD/NAD-bd_sf"/>
</dbReference>
<evidence type="ECO:0000313" key="8">
    <source>
        <dbReference type="EMBL" id="MBK5930256.1"/>
    </source>
</evidence>
<dbReference type="AlphaFoldDB" id="A0AAJ0XFK6"/>
<dbReference type="Pfam" id="PF01266">
    <property type="entry name" value="DAO"/>
    <property type="match status" value="1"/>
</dbReference>
<evidence type="ECO:0000256" key="5">
    <source>
        <dbReference type="ARBA" id="ARBA00037941"/>
    </source>
</evidence>
<dbReference type="Gene3D" id="3.50.50.60">
    <property type="entry name" value="FAD/NAD(P)-binding domain"/>
    <property type="match status" value="1"/>
</dbReference>
<evidence type="ECO:0000256" key="1">
    <source>
        <dbReference type="ARBA" id="ARBA00001974"/>
    </source>
</evidence>
<evidence type="ECO:0000256" key="6">
    <source>
        <dbReference type="SAM" id="MobiDB-lite"/>
    </source>
</evidence>
<protein>
    <recommendedName>
        <fullName evidence="7">FAD dependent oxidoreductase domain-containing protein</fullName>
    </recommendedName>
</protein>
<dbReference type="EMBL" id="NHSF01000047">
    <property type="protein sequence ID" value="MBK5930256.1"/>
    <property type="molecule type" value="Genomic_DNA"/>
</dbReference>
<dbReference type="GO" id="GO:0047545">
    <property type="term" value="F:(S)-2-hydroxyglutarate dehydrogenase activity"/>
    <property type="evidence" value="ECO:0007669"/>
    <property type="project" value="TreeGrafter"/>
</dbReference>
<sequence>MSTSTTPQSSPASPAVKPHSANPFSTSSRSAQPRSSKPNRSVDYLIIGAGIIGLTVARALQQRDPGARLTLIDKEPHLGQHASGRNSGVLHSGIYDSAESLKARFTRDGNAAWQAYCTERGLPLERCGKLIVARDAEEHVRLATLEQHGHVNGVEVQRLDETETRALEP</sequence>
<feature type="compositionally biased region" description="Low complexity" evidence="6">
    <location>
        <begin position="1"/>
        <end position="15"/>
    </location>
</feature>
<evidence type="ECO:0000256" key="4">
    <source>
        <dbReference type="ARBA" id="ARBA00023002"/>
    </source>
</evidence>
<reference evidence="8" key="1">
    <citation type="submission" date="2017-05" db="EMBL/GenBank/DDBJ databases">
        <authorList>
            <person name="Imhoff J.F."/>
            <person name="Rahn T."/>
            <person name="Kuenzel S."/>
            <person name="Neulinger S.C."/>
        </authorList>
    </citation>
    <scope>NUCLEOTIDE SEQUENCE</scope>
    <source>
        <strain evidence="8">DSM 4395</strain>
    </source>
</reference>
<evidence type="ECO:0000259" key="7">
    <source>
        <dbReference type="Pfam" id="PF01266"/>
    </source>
</evidence>
<dbReference type="PANTHER" id="PTHR43104">
    <property type="entry name" value="L-2-HYDROXYGLUTARATE DEHYDROGENASE, MITOCHONDRIAL"/>
    <property type="match status" value="1"/>
</dbReference>
<keyword evidence="9" id="KW-1185">Reference proteome</keyword>
<dbReference type="SUPFAM" id="SSF51905">
    <property type="entry name" value="FAD/NAD(P)-binding domain"/>
    <property type="match status" value="1"/>
</dbReference>
<gene>
    <name evidence="8" type="ORF">CCR82_06890</name>
</gene>
<reference evidence="8" key="2">
    <citation type="journal article" date="2020" name="Microorganisms">
        <title>Osmotic Adaptation and Compatible Solute Biosynthesis of Phototrophic Bacteria as Revealed from Genome Analyses.</title>
        <authorList>
            <person name="Imhoff J.F."/>
            <person name="Rahn T."/>
            <person name="Kunzel S."/>
            <person name="Keller A."/>
            <person name="Neulinger S.C."/>
        </authorList>
    </citation>
    <scope>NUCLEOTIDE SEQUENCE</scope>
    <source>
        <strain evidence="8">DSM 4395</strain>
    </source>
</reference>
<feature type="region of interest" description="Disordered" evidence="6">
    <location>
        <begin position="1"/>
        <end position="39"/>
    </location>
</feature>
<dbReference type="InterPro" id="IPR006076">
    <property type="entry name" value="FAD-dep_OxRdtase"/>
</dbReference>
<accession>A0AAJ0XFK6</accession>
<proteinExistence type="inferred from homology"/>
<keyword evidence="2" id="KW-0285">Flavoprotein</keyword>
<evidence type="ECO:0000256" key="2">
    <source>
        <dbReference type="ARBA" id="ARBA00022630"/>
    </source>
</evidence>
<name>A0AAJ0XFK6_HALSE</name>
<keyword evidence="4" id="KW-0560">Oxidoreductase</keyword>
<evidence type="ECO:0000256" key="3">
    <source>
        <dbReference type="ARBA" id="ARBA00022827"/>
    </source>
</evidence>
<dbReference type="Proteomes" id="UP001296967">
    <property type="component" value="Unassembled WGS sequence"/>
</dbReference>
<feature type="non-terminal residue" evidence="8">
    <location>
        <position position="169"/>
    </location>
</feature>
<organism evidence="8 9">
    <name type="scientific">Halochromatium salexigens</name>
    <name type="common">Chromatium salexigens</name>
    <dbReference type="NCBI Taxonomy" id="49447"/>
    <lineage>
        <taxon>Bacteria</taxon>
        <taxon>Pseudomonadati</taxon>
        <taxon>Pseudomonadota</taxon>
        <taxon>Gammaproteobacteria</taxon>
        <taxon>Chromatiales</taxon>
        <taxon>Chromatiaceae</taxon>
        <taxon>Halochromatium</taxon>
    </lineage>
</organism>
<dbReference type="GO" id="GO:0005737">
    <property type="term" value="C:cytoplasm"/>
    <property type="evidence" value="ECO:0007669"/>
    <property type="project" value="TreeGrafter"/>
</dbReference>
<comment type="similarity">
    <text evidence="5">Belongs to the L2HGDH family.</text>
</comment>
<feature type="compositionally biased region" description="Low complexity" evidence="6">
    <location>
        <begin position="25"/>
        <end position="36"/>
    </location>
</feature>
<comment type="cofactor">
    <cofactor evidence="1">
        <name>FAD</name>
        <dbReference type="ChEBI" id="CHEBI:57692"/>
    </cofactor>
</comment>
<comment type="caution">
    <text evidence="8">The sequence shown here is derived from an EMBL/GenBank/DDBJ whole genome shotgun (WGS) entry which is preliminary data.</text>
</comment>